<gene>
    <name evidence="1" type="ORF">NK6_8765</name>
</gene>
<sequence>MKLYSVTDLTKVTQQAMRELGVTIVSSSRGNLVLRQTSGIVSQNFKIKIEDSTPEST</sequence>
<name>A0A0E4FZL9_9BRAD</name>
<dbReference type="AlphaFoldDB" id="A0A0E4FZL9"/>
<dbReference type="EMBL" id="AP014685">
    <property type="protein sequence ID" value="BAR61912.1"/>
    <property type="molecule type" value="Genomic_DNA"/>
</dbReference>
<accession>A0A0E4FZL9</accession>
<evidence type="ECO:0000313" key="2">
    <source>
        <dbReference type="Proteomes" id="UP000063308"/>
    </source>
</evidence>
<evidence type="ECO:0000313" key="1">
    <source>
        <dbReference type="EMBL" id="BAR61912.1"/>
    </source>
</evidence>
<dbReference type="Proteomes" id="UP000063308">
    <property type="component" value="Chromosome"/>
</dbReference>
<reference evidence="1 2" key="1">
    <citation type="submission" date="2014-11" db="EMBL/GenBank/DDBJ databases">
        <title>Symbiosis island explosion on the genome of extra-slow-growing strains of soybean bradyrhizobia with massive insertion sequences.</title>
        <authorList>
            <person name="Iida T."/>
            <person name="Minamisawa K."/>
        </authorList>
    </citation>
    <scope>NUCLEOTIDE SEQUENCE [LARGE SCALE GENOMIC DNA]</scope>
    <source>
        <strain evidence="1 2">NK6</strain>
    </source>
</reference>
<protein>
    <submittedName>
        <fullName evidence="1">Uncharacterized protein</fullName>
    </submittedName>
</protein>
<organism evidence="1 2">
    <name type="scientific">Bradyrhizobium diazoefficiens</name>
    <dbReference type="NCBI Taxonomy" id="1355477"/>
    <lineage>
        <taxon>Bacteria</taxon>
        <taxon>Pseudomonadati</taxon>
        <taxon>Pseudomonadota</taxon>
        <taxon>Alphaproteobacteria</taxon>
        <taxon>Hyphomicrobiales</taxon>
        <taxon>Nitrobacteraceae</taxon>
        <taxon>Bradyrhizobium</taxon>
    </lineage>
</organism>
<proteinExistence type="predicted"/>